<dbReference type="EMBL" id="UINC01074233">
    <property type="protein sequence ID" value="SVC11223.1"/>
    <property type="molecule type" value="Genomic_DNA"/>
</dbReference>
<dbReference type="PANTHER" id="PTHR11364:SF27">
    <property type="entry name" value="SULFURTRANSFERASE"/>
    <property type="match status" value="1"/>
</dbReference>
<reference evidence="4" key="1">
    <citation type="submission" date="2018-05" db="EMBL/GenBank/DDBJ databases">
        <authorList>
            <person name="Lanie J.A."/>
            <person name="Ng W.-L."/>
            <person name="Kazmierczak K.M."/>
            <person name="Andrzejewski T.M."/>
            <person name="Davidsen T.M."/>
            <person name="Wayne K.J."/>
            <person name="Tettelin H."/>
            <person name="Glass J.I."/>
            <person name="Rusch D."/>
            <person name="Podicherti R."/>
            <person name="Tsui H.-C.T."/>
            <person name="Winkler M.E."/>
        </authorList>
    </citation>
    <scope>NUCLEOTIDE SEQUENCE</scope>
</reference>
<dbReference type="GO" id="GO:0004792">
    <property type="term" value="F:thiosulfate-cyanide sulfurtransferase activity"/>
    <property type="evidence" value="ECO:0007669"/>
    <property type="project" value="TreeGrafter"/>
</dbReference>
<feature type="domain" description="Rhodanese" evidence="3">
    <location>
        <begin position="207"/>
        <end position="293"/>
    </location>
</feature>
<accession>A0A382JJ73</accession>
<dbReference type="PROSITE" id="PS50206">
    <property type="entry name" value="RHODANESE_3"/>
    <property type="match status" value="2"/>
</dbReference>
<dbReference type="PANTHER" id="PTHR11364">
    <property type="entry name" value="THIOSULFATE SULFERTANSFERASE"/>
    <property type="match status" value="1"/>
</dbReference>
<dbReference type="InterPro" id="IPR036873">
    <property type="entry name" value="Rhodanese-like_dom_sf"/>
</dbReference>
<gene>
    <name evidence="4" type="ORF">METZ01_LOCUS264077</name>
</gene>
<keyword evidence="2" id="KW-0677">Repeat</keyword>
<feature type="domain" description="Rhodanese" evidence="3">
    <location>
        <begin position="48"/>
        <end position="151"/>
    </location>
</feature>
<dbReference type="AlphaFoldDB" id="A0A382JJ73"/>
<name>A0A382JJ73_9ZZZZ</name>
<evidence type="ECO:0000259" key="3">
    <source>
        <dbReference type="PROSITE" id="PS50206"/>
    </source>
</evidence>
<dbReference type="Pfam" id="PF00581">
    <property type="entry name" value="Rhodanese"/>
    <property type="match status" value="2"/>
</dbReference>
<protein>
    <recommendedName>
        <fullName evidence="3">Rhodanese domain-containing protein</fullName>
    </recommendedName>
</protein>
<organism evidence="4">
    <name type="scientific">marine metagenome</name>
    <dbReference type="NCBI Taxonomy" id="408172"/>
    <lineage>
        <taxon>unclassified sequences</taxon>
        <taxon>metagenomes</taxon>
        <taxon>ecological metagenomes</taxon>
    </lineage>
</organism>
<evidence type="ECO:0000256" key="2">
    <source>
        <dbReference type="ARBA" id="ARBA00022737"/>
    </source>
</evidence>
<evidence type="ECO:0000256" key="1">
    <source>
        <dbReference type="ARBA" id="ARBA00022679"/>
    </source>
</evidence>
<dbReference type="CDD" id="cd01449">
    <property type="entry name" value="TST_Repeat_2"/>
    <property type="match status" value="1"/>
</dbReference>
<keyword evidence="1" id="KW-0808">Transferase</keyword>
<dbReference type="Gene3D" id="3.40.250.10">
    <property type="entry name" value="Rhodanese-like domain"/>
    <property type="match status" value="2"/>
</dbReference>
<proteinExistence type="predicted"/>
<dbReference type="InterPro" id="IPR045078">
    <property type="entry name" value="TST/MPST-like"/>
</dbReference>
<dbReference type="SUPFAM" id="SSF52821">
    <property type="entry name" value="Rhodanese/Cell cycle control phosphatase"/>
    <property type="match status" value="2"/>
</dbReference>
<evidence type="ECO:0000313" key="4">
    <source>
        <dbReference type="EMBL" id="SVC11223.1"/>
    </source>
</evidence>
<sequence>MTIDNQWKYPEAIVDCNWLESKIGNPDIRVYDCTTYLHYTDDHPQKPYDVESGLADYNKAHIPNAAFLDLQNNLSNKNSPYSFTLLNTNELAEGFKRLGIGDPYHIILYARNGMQWATRIWFMLYSLGYENVSVLNGGFIEWERLGLPTDRKSNNFDRAEFRVEIKSDIFVGKERVLAAIDDASSLLLNALTEDIHIGDNSRYGRPGRIPNSLNIPFHDLIEAGTGKLIPPKEAIQIFADKGITSDCEIVNYCGGGIAATLNAFILHQMGFEKLQIYDNSMSEWAMNENLPIEIG</sequence>
<dbReference type="InterPro" id="IPR001763">
    <property type="entry name" value="Rhodanese-like_dom"/>
</dbReference>
<dbReference type="SMART" id="SM00450">
    <property type="entry name" value="RHOD"/>
    <property type="match status" value="2"/>
</dbReference>
<dbReference type="CDD" id="cd01448">
    <property type="entry name" value="TST_Repeat_1"/>
    <property type="match status" value="1"/>
</dbReference>